<dbReference type="RefSeq" id="XP_050509357.1">
    <property type="nucleotide sequence ID" value="XM_050653400.1"/>
</dbReference>
<feature type="domain" description="TTF-type" evidence="2">
    <location>
        <begin position="259"/>
        <end position="336"/>
    </location>
</feature>
<reference evidence="3" key="1">
    <citation type="submission" date="2025-05" db="UniProtKB">
        <authorList>
            <consortium name="EnsemblMetazoa"/>
        </authorList>
    </citation>
    <scope>IDENTIFICATION</scope>
</reference>
<accession>A0ABM5KGS2</accession>
<dbReference type="RefSeq" id="XP_050509359.1">
    <property type="nucleotide sequence ID" value="XM_050653402.1"/>
</dbReference>
<dbReference type="InterPro" id="IPR006580">
    <property type="entry name" value="Znf_TTF"/>
</dbReference>
<dbReference type="SUPFAM" id="SSF53098">
    <property type="entry name" value="Ribonuclease H-like"/>
    <property type="match status" value="1"/>
</dbReference>
<dbReference type="RefSeq" id="XP_050509358.1">
    <property type="nucleotide sequence ID" value="XM_050653401.1"/>
</dbReference>
<dbReference type="EnsemblMetazoa" id="XM_050653401.1">
    <property type="protein sequence ID" value="XP_050509358.1"/>
    <property type="gene ID" value="LOC126886455"/>
</dbReference>
<evidence type="ECO:0000256" key="1">
    <source>
        <dbReference type="SAM" id="MobiDB-lite"/>
    </source>
</evidence>
<evidence type="ECO:0000313" key="3">
    <source>
        <dbReference type="EnsemblMetazoa" id="XP_050509358.1"/>
    </source>
</evidence>
<feature type="compositionally biased region" description="Basic and acidic residues" evidence="1">
    <location>
        <begin position="1"/>
        <end position="17"/>
    </location>
</feature>
<dbReference type="PANTHER" id="PTHR45749">
    <property type="match status" value="1"/>
</dbReference>
<evidence type="ECO:0000259" key="2">
    <source>
        <dbReference type="SMART" id="SM00597"/>
    </source>
</evidence>
<dbReference type="Proteomes" id="UP001652700">
    <property type="component" value="Unplaced"/>
</dbReference>
<dbReference type="GeneID" id="126886455"/>
<keyword evidence="4" id="KW-1185">Reference proteome</keyword>
<dbReference type="InterPro" id="IPR008906">
    <property type="entry name" value="HATC_C_dom"/>
</dbReference>
<dbReference type="InterPro" id="IPR012337">
    <property type="entry name" value="RNaseH-like_sf"/>
</dbReference>
<feature type="region of interest" description="Disordered" evidence="1">
    <location>
        <begin position="160"/>
        <end position="213"/>
    </location>
</feature>
<dbReference type="EnsemblMetazoa" id="XM_050653402.1">
    <property type="protein sequence ID" value="XP_050509359.1"/>
    <property type="gene ID" value="LOC126886455"/>
</dbReference>
<dbReference type="InterPro" id="IPR025398">
    <property type="entry name" value="DUF4371"/>
</dbReference>
<dbReference type="Pfam" id="PF14291">
    <property type="entry name" value="DUF4371"/>
    <property type="match status" value="1"/>
</dbReference>
<proteinExistence type="predicted"/>
<feature type="compositionally biased region" description="Polar residues" evidence="1">
    <location>
        <begin position="189"/>
        <end position="201"/>
    </location>
</feature>
<name>A0ABM5KGS2_DIAVI</name>
<dbReference type="SMART" id="SM00597">
    <property type="entry name" value="ZnF_TTF"/>
    <property type="match status" value="1"/>
</dbReference>
<dbReference type="EnsemblMetazoa" id="XM_050653400.1">
    <property type="protein sequence ID" value="XP_050509357.1"/>
    <property type="gene ID" value="LOC126886455"/>
</dbReference>
<protein>
    <recommendedName>
        <fullName evidence="2">TTF-type domain-containing protein</fullName>
    </recommendedName>
</protein>
<feature type="region of interest" description="Disordered" evidence="1">
    <location>
        <begin position="1"/>
        <end position="37"/>
    </location>
</feature>
<organism evidence="3 4">
    <name type="scientific">Diabrotica virgifera virgifera</name>
    <name type="common">western corn rootworm</name>
    <dbReference type="NCBI Taxonomy" id="50390"/>
    <lineage>
        <taxon>Eukaryota</taxon>
        <taxon>Metazoa</taxon>
        <taxon>Ecdysozoa</taxon>
        <taxon>Arthropoda</taxon>
        <taxon>Hexapoda</taxon>
        <taxon>Insecta</taxon>
        <taxon>Pterygota</taxon>
        <taxon>Neoptera</taxon>
        <taxon>Endopterygota</taxon>
        <taxon>Coleoptera</taxon>
        <taxon>Polyphaga</taxon>
        <taxon>Cucujiformia</taxon>
        <taxon>Chrysomeloidea</taxon>
        <taxon>Chrysomelidae</taxon>
        <taxon>Galerucinae</taxon>
        <taxon>Diabroticina</taxon>
        <taxon>Diabroticites</taxon>
        <taxon>Diabrotica</taxon>
    </lineage>
</organism>
<dbReference type="PANTHER" id="PTHR45749:SF23">
    <property type="entry name" value="ZINC FINGER MYM-TYPE PROTEIN 1-LIKE"/>
    <property type="match status" value="1"/>
</dbReference>
<dbReference type="Pfam" id="PF05699">
    <property type="entry name" value="Dimer_Tnp_hAT"/>
    <property type="match status" value="1"/>
</dbReference>
<evidence type="ECO:0000313" key="4">
    <source>
        <dbReference type="Proteomes" id="UP001652700"/>
    </source>
</evidence>
<sequence>MEFNIEKEEFVNNDQKHQNQLSTSADLANLKSEPEDNSAMEIKAEIKEDFIEDHPIYVENQLSTSTDLADLKNGPEGNSAMTVKAEIKEDFIEDDPRYLDSQQSTFLDVEDLKNEADDYNSVMDKRKRLSGAAYRKKAPENIEVKKCLIKTIPKINSFFTTRSNDHDEAGGSSSANTETPLAEPPENVNAETTEDSPTATLTPPEEFFVSTDPADWTKDDRTIQYLIMNPPQQDLNIDFSCSAVREHSTGTKRSLRRNHFFRKMLNGEMKLRNWLLYSISKKSVFCIPCRLFRVQPTSFTTGFNNWKNAVIRLKQHEESKDHIANVLTFFNRGKLKNRIDCSITSTFRSEVQYWRNVLQRIVATIITLTTRGLSIQGDNSAIGSVQNGNFLGCSELIAEFDPFLREHLTKFGNIGQGNCNYLPNTICEELIVLMGRKVRRTIVGELKQEKYYSIIVDSTPDVSHVDQLAFLVRYVSGDGMPTERFIKYIPSEGHNSAALESTVISTLEECTIDLSDCRGQSYDNASNMSGKYSELQARIKNHNKLAEYVPCSGHSLNLVGSLAAEFCLSATSFFIFVQELYTFFSASTYRWKILTDNLKSPVVKSLSETRWSARADATKALYTGFSEIKDALFNICNDECQTAVVKHQALSIFVKMDTFEVALLAVIWQHILERVNLSNNYVQSPATDLGSVVKEYESLLNYFTSIRNNFAIYEEEAKKLCPDKTYKEIRKRKRKIQFDEGADDELNCSASDEMKIHTFYIIIDTLMRDLNRRLESYRLIYQRFRVITDLPKLNNEEINKEAENLIQIYKDDLDASFIHECILLKGQLDITIKSPIDISHYLKKSGLKDIFPNFDIALRIYLCIPVANVSAERSFSKIENNFRSSMTQERLNNLSILSIESDVTKAINYDDIIDDLAKEKSREKSL</sequence>